<dbReference type="Proteomes" id="UP000301751">
    <property type="component" value="Unassembled WGS sequence"/>
</dbReference>
<comment type="similarity">
    <text evidence="2">Belongs to the FAD-dependent oxidoreductase family.</text>
</comment>
<evidence type="ECO:0000256" key="3">
    <source>
        <dbReference type="ARBA" id="ARBA00022630"/>
    </source>
</evidence>
<proteinExistence type="inferred from homology"/>
<accession>A0A480AWK3</accession>
<organism evidence="6 7">
    <name type="scientific">Pseudaquabacterium pictum</name>
    <dbReference type="NCBI Taxonomy" id="2315236"/>
    <lineage>
        <taxon>Bacteria</taxon>
        <taxon>Pseudomonadati</taxon>
        <taxon>Pseudomonadota</taxon>
        <taxon>Betaproteobacteria</taxon>
        <taxon>Burkholderiales</taxon>
        <taxon>Sphaerotilaceae</taxon>
        <taxon>Pseudaquabacterium</taxon>
    </lineage>
</organism>
<keyword evidence="4" id="KW-0274">FAD</keyword>
<comment type="cofactor">
    <cofactor evidence="1">
        <name>FAD</name>
        <dbReference type="ChEBI" id="CHEBI:57692"/>
    </cofactor>
</comment>
<keyword evidence="3" id="KW-0285">Flavoprotein</keyword>
<keyword evidence="7" id="KW-1185">Reference proteome</keyword>
<dbReference type="GO" id="GO:0016491">
    <property type="term" value="F:oxidoreductase activity"/>
    <property type="evidence" value="ECO:0007669"/>
    <property type="project" value="InterPro"/>
</dbReference>
<feature type="domain" description="FAD/NAD(P)-binding" evidence="5">
    <location>
        <begin position="1"/>
        <end position="211"/>
    </location>
</feature>
<comment type="caution">
    <text evidence="6">The sequence shown here is derived from an EMBL/GenBank/DDBJ whole genome shotgun (WGS) entry which is preliminary data.</text>
</comment>
<feature type="domain" description="FAD/NAD(P)-binding" evidence="5">
    <location>
        <begin position="271"/>
        <end position="343"/>
    </location>
</feature>
<dbReference type="PRINTS" id="PR00368">
    <property type="entry name" value="FADPNR"/>
</dbReference>
<dbReference type="AlphaFoldDB" id="A0A480AWK3"/>
<evidence type="ECO:0000256" key="1">
    <source>
        <dbReference type="ARBA" id="ARBA00001974"/>
    </source>
</evidence>
<name>A0A480AWK3_9BURK</name>
<dbReference type="PANTHER" id="PTHR43429:SF3">
    <property type="entry name" value="NITRITE REDUCTASE [NAD(P)H]"/>
    <property type="match status" value="1"/>
</dbReference>
<dbReference type="PANTHER" id="PTHR43429">
    <property type="entry name" value="PYRIDINE NUCLEOTIDE-DISULFIDE OXIDOREDUCTASE DOMAIN-CONTAINING"/>
    <property type="match status" value="1"/>
</dbReference>
<protein>
    <submittedName>
        <fullName evidence="6">FAD-dependent oxidoreductase</fullName>
    </submittedName>
</protein>
<dbReference type="EMBL" id="BJCL01000009">
    <property type="protein sequence ID" value="GCL64477.1"/>
    <property type="molecule type" value="Genomic_DNA"/>
</dbReference>
<dbReference type="PRINTS" id="PR00469">
    <property type="entry name" value="PNDRDTASEII"/>
</dbReference>
<dbReference type="InterPro" id="IPR050260">
    <property type="entry name" value="FAD-bd_OxRdtase"/>
</dbReference>
<dbReference type="SUPFAM" id="SSF51905">
    <property type="entry name" value="FAD/NAD(P)-binding domain"/>
    <property type="match status" value="1"/>
</dbReference>
<dbReference type="InterPro" id="IPR036188">
    <property type="entry name" value="FAD/NAD-bd_sf"/>
</dbReference>
<dbReference type="RefSeq" id="WP_137734197.1">
    <property type="nucleotide sequence ID" value="NZ_BJCL01000009.1"/>
</dbReference>
<gene>
    <name evidence="6" type="ORF">AQPW35_35580</name>
</gene>
<evidence type="ECO:0000256" key="4">
    <source>
        <dbReference type="ARBA" id="ARBA00022827"/>
    </source>
</evidence>
<dbReference type="OrthoDB" id="9769238at2"/>
<evidence type="ECO:0000313" key="6">
    <source>
        <dbReference type="EMBL" id="GCL64477.1"/>
    </source>
</evidence>
<evidence type="ECO:0000256" key="2">
    <source>
        <dbReference type="ARBA" id="ARBA00006442"/>
    </source>
</evidence>
<dbReference type="Gene3D" id="3.50.50.60">
    <property type="entry name" value="FAD/NAD(P)-binding domain"/>
    <property type="match status" value="3"/>
</dbReference>
<sequence>MKHVILGAGPAGVIAAETLRKHAPHDDITLIGDEPEAPYSRMAIPYLLIGKVGEEGTHLRHTPGHFAALRIDVRQARAQTVDVDKRCVVLQGGESVPFDKLLIATGSSPASPPIPGIDGPGVHPCWTLADARAIMALAKPGAKVLQMGAGFIGCIIMEALAMRGVKLSVVEMGDRMVPRMMGPTAGGMIKAWCERKGVAVYTGARVEAIERPAPAPAAPRPSMRPSPEPAVKPTLLQKLGNAIGVVHIPAPPPPAPWPKPEPATPAAGPMQVRLSTGQVLEADLVISATGVRPNIGFLEHSGVRCLVGVLTDEHLQTNVPGIYAAGDCAEAFDKVSGQTIVSAIQPNAAEQARVAALNMAHRGPTPLAELKGVTQINVLDTLGMISASFGKWDGVPGGEQVELTDREAGKLLSLQFSGNQLIGCNSVGWTEHVGVMRGLVEGQVQLTDEWKQRLMHDPTLLMEAYLANAQAQADMALVRQR</sequence>
<dbReference type="Pfam" id="PF07992">
    <property type="entry name" value="Pyr_redox_2"/>
    <property type="match status" value="2"/>
</dbReference>
<dbReference type="InterPro" id="IPR023753">
    <property type="entry name" value="FAD/NAD-binding_dom"/>
</dbReference>
<reference evidence="7" key="1">
    <citation type="submission" date="2019-03" db="EMBL/GenBank/DDBJ databases">
        <title>Aquabacterium pictum sp.nov., the first bacteriochlorophyll a-containing freshwater bacterium in the genus Aquabacterium of the class Betaproteobacteria.</title>
        <authorList>
            <person name="Hirose S."/>
            <person name="Tank M."/>
            <person name="Hara E."/>
            <person name="Tamaki H."/>
            <person name="Takaichi S."/>
            <person name="Haruta S."/>
            <person name="Hanada S."/>
        </authorList>
    </citation>
    <scope>NUCLEOTIDE SEQUENCE [LARGE SCALE GENOMIC DNA]</scope>
    <source>
        <strain evidence="7">W35</strain>
    </source>
</reference>
<evidence type="ECO:0000313" key="7">
    <source>
        <dbReference type="Proteomes" id="UP000301751"/>
    </source>
</evidence>
<evidence type="ECO:0000259" key="5">
    <source>
        <dbReference type="Pfam" id="PF07992"/>
    </source>
</evidence>